<feature type="region of interest" description="Disordered" evidence="7">
    <location>
        <begin position="642"/>
        <end position="665"/>
    </location>
</feature>
<evidence type="ECO:0000256" key="4">
    <source>
        <dbReference type="ARBA" id="ARBA00022692"/>
    </source>
</evidence>
<feature type="region of interest" description="Disordered" evidence="7">
    <location>
        <begin position="518"/>
        <end position="574"/>
    </location>
</feature>
<dbReference type="Proteomes" id="UP001057375">
    <property type="component" value="Unassembled WGS sequence"/>
</dbReference>
<feature type="compositionally biased region" description="Low complexity" evidence="7">
    <location>
        <begin position="558"/>
        <end position="574"/>
    </location>
</feature>
<comment type="subcellular location">
    <subcellularLocation>
        <location evidence="1">Membrane</location>
        <topology evidence="1">Multi-pass membrane protein</topology>
    </subcellularLocation>
</comment>
<feature type="region of interest" description="Disordered" evidence="7">
    <location>
        <begin position="192"/>
        <end position="213"/>
    </location>
</feature>
<organism evidence="9 10">
    <name type="scientific">Aduncisulcus paluster</name>
    <dbReference type="NCBI Taxonomy" id="2918883"/>
    <lineage>
        <taxon>Eukaryota</taxon>
        <taxon>Metamonada</taxon>
        <taxon>Carpediemonas-like organisms</taxon>
        <taxon>Aduncisulcus</taxon>
    </lineage>
</organism>
<keyword evidence="4 8" id="KW-0812">Transmembrane</keyword>
<feature type="transmembrane region" description="Helical" evidence="8">
    <location>
        <begin position="253"/>
        <end position="276"/>
    </location>
</feature>
<evidence type="ECO:0000256" key="5">
    <source>
        <dbReference type="ARBA" id="ARBA00022989"/>
    </source>
</evidence>
<feature type="transmembrane region" description="Helical" evidence="8">
    <location>
        <begin position="16"/>
        <end position="36"/>
    </location>
</feature>
<proteinExistence type="inferred from homology"/>
<protein>
    <submittedName>
        <fullName evidence="9">Uncharacterized protein</fullName>
    </submittedName>
</protein>
<feature type="transmembrane region" description="Helical" evidence="8">
    <location>
        <begin position="952"/>
        <end position="972"/>
    </location>
</feature>
<dbReference type="PANTHER" id="PTHR20772:SF2">
    <property type="entry name" value="PROTEIN FMP42"/>
    <property type="match status" value="1"/>
</dbReference>
<feature type="transmembrane region" description="Helical" evidence="8">
    <location>
        <begin position="76"/>
        <end position="96"/>
    </location>
</feature>
<feature type="compositionally biased region" description="Basic residues" evidence="7">
    <location>
        <begin position="521"/>
        <end position="530"/>
    </location>
</feature>
<keyword evidence="6 8" id="KW-0472">Membrane</keyword>
<keyword evidence="5 8" id="KW-1133">Transmembrane helix</keyword>
<evidence type="ECO:0000313" key="9">
    <source>
        <dbReference type="EMBL" id="GKT22780.1"/>
    </source>
</evidence>
<keyword evidence="10" id="KW-1185">Reference proteome</keyword>
<evidence type="ECO:0000256" key="3">
    <source>
        <dbReference type="ARBA" id="ARBA00022448"/>
    </source>
</evidence>
<evidence type="ECO:0000256" key="6">
    <source>
        <dbReference type="ARBA" id="ARBA00023136"/>
    </source>
</evidence>
<dbReference type="SUPFAM" id="SSF103473">
    <property type="entry name" value="MFS general substrate transporter"/>
    <property type="match status" value="1"/>
</dbReference>
<comment type="caution">
    <text evidence="9">The sequence shown here is derived from an EMBL/GenBank/DDBJ whole genome shotgun (WGS) entry which is preliminary data.</text>
</comment>
<evidence type="ECO:0000256" key="8">
    <source>
        <dbReference type="SAM" id="Phobius"/>
    </source>
</evidence>
<dbReference type="PANTHER" id="PTHR20772">
    <property type="entry name" value="PROTEIN FMP42"/>
    <property type="match status" value="1"/>
</dbReference>
<evidence type="ECO:0000256" key="7">
    <source>
        <dbReference type="SAM" id="MobiDB-lite"/>
    </source>
</evidence>
<sequence length="2070" mass="225162">MDDPNCTERTLKLTNIFTSASTAAPIGSALTGTLLLDNYGPKITASLCVSIVTIGATIFSISLASAIASPNDFIDLFLPGFALIGLGSPATQVIMMQTSQLFPGSENVVMSAMSGAFGSSAITFQLIELFDRLDIVSASDGFWIYTCVVFICVVVGLVAWPHGRNGFGRLYVKLKEKDDILMASLEAEGLISPTEEEEERESQSQNDPSGCTTPIEEASVSCDNLTSGTVSPVPTTPRSSSFFVRHRLAFRQVFSWPFFGFILYGCADPLLFSVYTNNMTSIIRWSVGDDEDELNSLVLTFSIVQGFSVLCVLLGKMIDKRGLPFAFVACNVVLLVCKLSPIITVQTTVIIKNLFLTLEFIIKYSSKKLSSNISSGNPIFINNDNSLSYTSSPGTKLIIWQEILSMVCVSLAISGIFQQFSSMRGKGILVWDESLSLSLHDIHRHAICTLSDACELLIFFSSAETNTSSTSSLFRTPLSHPLVISHVSHSHSCAMCVAQCIEKVLLYGLPTKKDNGLAQKQRARLNKKMAQRSASLHDESLGISRNRSGFHSGDAHSSHPSTTSPITSDLLSSSSIESGDSSSFVSYKPSKHDLACSLALFSPSHLLQLFERVIQICERGMSPNTQDISDIVKYFVATRDSSQTKSPKESQHSITTQIQAQEESEKPDSSSSIYISILSQIVSQRWLCASDVSIIILRALSHPLSTQSIMFTPNVLSRLLKWCVSIVREGDDEECTDIGTIVSDSASKMDNMSEDCIVVDHCDLFAECDSRACETPKDTKTPLSSSLSVRISPLTIAVDVNRQRIRSSARGMLCALHANETFARMSGTTLHEATATLILRFEAPCEKKALEDLETHAFRSFLAAIESHSNLIIFKMNLSVSCLIVICFVILTQISCQLNNIPIIEELDAEIDSKETVLEDIVHQFINYDIEDWSDIDYMEVGKTAIFSTVGWLVPAILFMLAGCFGFCYCCFSCCCCGPNPEGYSVCKRNCTTGSLVTLICFAIVGVGLGTLITANMESLVNEGVIEFADDEIDDGIEMMNNVGTVAETFANDSDDVFNRAFNIVNGMIASLDSVLIQPWNVGAASKSDQLESLFHVMGGVVEAFVIGSASFGNLFQGMENPMFQIVGAGGFASIFAALKDILDSVTSTIDENLEDLCISSFIYELSDYLELGLEVPDCSVDGQYVTFYSLFDQVREKYNEDDEFRGIVDSLTSATDTTWANNLATTLASFLSLVTSTGSPLMEQMLVGSDYLDDLAESVVDKYIVSTLDDIGLVNADGNADLFQMLSDQYDLEKYNEDDEFRGIVDSLTSATDTTWANNLATTLASFLSLVTSTGSPLMEQMLVGSDYLDDLAESVVDKYIVSTLDDIGLVNADGNADLFQMLSDQYDLLGISFPGYTTLDEAMNTTYFAIDLAICLHLLFLVPAICLLCCRCNETCSGCCGCCTMCTGLCTFFFYFIFAILFIGLTVSFNTTCSAFEMVTDQNSELMQSIPLVMSKLQTAFEIPSEFLTVNTETDTAVLNLGSLLYNSTETAGDYLPAALEDYTYDITTIMINEFFGCTGPYTMIDAVNGWEFIGIFLGPDNHFPSSFISNPETSEPITLAITETIPSAITGVFNADMEGMLEDIATMLAGTSLSEFFEATFANLDTTFNNMLGAESDVCLAMADVYMDPGDYAYDPFLQAVIKNMNARTERIQTDYTSEYFLNTNGSALDGPDAGKIMMEILSNSLITTDLISYMTEAEDPYVAPCSNTAWDDALHDVCALMDSPSAQDAVSFKDTFVGAMSAQDENGNYIYLSQSLDSWIYQEAISDYCDETCGSEIAGDLEDIVYSFPGDATEAITALDPLLNVISEQVDSIIGAVSSDGALDTIMDNVEITQSAVENGLDSVWLANLESPLKAFASYFIAFVNNQFLSCDPTMPVPAFDLISTATHQSENFICGYIPNIFLSAALFYNFMLIAQVCLIYTGHVGGNRLTRPQKKKALPSNLTQGVPMVAPRMNPPTGPAMYPPIPGSTISPGGVFIPVSDFPPPAPPVMVTNPIVMATKFDGGAPAPSPISRPPPTLTLEPDTF</sequence>
<feature type="transmembrane region" description="Helical" evidence="8">
    <location>
        <begin position="1409"/>
        <end position="1432"/>
    </location>
</feature>
<dbReference type="InterPro" id="IPR052599">
    <property type="entry name" value="SLC43A_AATransporter"/>
</dbReference>
<comment type="similarity">
    <text evidence="2">Belongs to the SLC43A transporter (TC 2.A.1.44) family.</text>
</comment>
<feature type="transmembrane region" description="Helical" evidence="8">
    <location>
        <begin position="1444"/>
        <end position="1467"/>
    </location>
</feature>
<name>A0ABQ5K3H5_9EUKA</name>
<evidence type="ECO:0000313" key="10">
    <source>
        <dbReference type="Proteomes" id="UP001057375"/>
    </source>
</evidence>
<feature type="compositionally biased region" description="Pro residues" evidence="7">
    <location>
        <begin position="2052"/>
        <end position="2062"/>
    </location>
</feature>
<feature type="transmembrane region" description="Helical" evidence="8">
    <location>
        <begin position="43"/>
        <end position="64"/>
    </location>
</feature>
<gene>
    <name evidence="9" type="ORF">ADUPG1_012222</name>
</gene>
<feature type="transmembrane region" description="Helical" evidence="8">
    <location>
        <begin position="993"/>
        <end position="1013"/>
    </location>
</feature>
<feature type="transmembrane region" description="Helical" evidence="8">
    <location>
        <begin position="322"/>
        <end position="343"/>
    </location>
</feature>
<feature type="transmembrane region" description="Helical" evidence="8">
    <location>
        <begin position="296"/>
        <end position="315"/>
    </location>
</feature>
<feature type="region of interest" description="Disordered" evidence="7">
    <location>
        <begin position="2049"/>
        <end position="2070"/>
    </location>
</feature>
<dbReference type="EMBL" id="BQXS01012424">
    <property type="protein sequence ID" value="GKT22780.1"/>
    <property type="molecule type" value="Genomic_DNA"/>
</dbReference>
<accession>A0ABQ5K3H5</accession>
<evidence type="ECO:0000256" key="1">
    <source>
        <dbReference type="ARBA" id="ARBA00004141"/>
    </source>
</evidence>
<feature type="transmembrane region" description="Helical" evidence="8">
    <location>
        <begin position="1945"/>
        <end position="1966"/>
    </location>
</feature>
<feature type="transmembrane region" description="Helical" evidence="8">
    <location>
        <begin position="142"/>
        <end position="160"/>
    </location>
</feature>
<dbReference type="InterPro" id="IPR036259">
    <property type="entry name" value="MFS_trans_sf"/>
</dbReference>
<feature type="compositionally biased region" description="Polar residues" evidence="7">
    <location>
        <begin position="203"/>
        <end position="212"/>
    </location>
</feature>
<reference evidence="9" key="1">
    <citation type="submission" date="2022-03" db="EMBL/GenBank/DDBJ databases">
        <title>Draft genome sequence of Aduncisulcus paluster, a free-living microaerophilic Fornicata.</title>
        <authorList>
            <person name="Yuyama I."/>
            <person name="Kume K."/>
            <person name="Tamura T."/>
            <person name="Inagaki Y."/>
            <person name="Hashimoto T."/>
        </authorList>
    </citation>
    <scope>NUCLEOTIDE SEQUENCE</scope>
    <source>
        <strain evidence="9">NY0171</strain>
    </source>
</reference>
<feature type="compositionally biased region" description="Polar residues" evidence="7">
    <location>
        <begin position="652"/>
        <end position="661"/>
    </location>
</feature>
<evidence type="ECO:0000256" key="2">
    <source>
        <dbReference type="ARBA" id="ARBA00006595"/>
    </source>
</evidence>
<keyword evidence="3" id="KW-0813">Transport</keyword>